<dbReference type="InterPro" id="IPR016187">
    <property type="entry name" value="CTDL_fold"/>
</dbReference>
<dbReference type="WBParaSite" id="MBELARI_LOCUS9460">
    <property type="protein sequence ID" value="MBELARI_LOCUS9460"/>
    <property type="gene ID" value="MBELARI_LOCUS9460"/>
</dbReference>
<proteinExistence type="predicted"/>
<dbReference type="Gene3D" id="3.10.100.10">
    <property type="entry name" value="Mannose-Binding Protein A, subunit A"/>
    <property type="match status" value="1"/>
</dbReference>
<dbReference type="AlphaFoldDB" id="A0AAF3FUA0"/>
<evidence type="ECO:0008006" key="4">
    <source>
        <dbReference type="Google" id="ProtNLM"/>
    </source>
</evidence>
<reference evidence="3" key="1">
    <citation type="submission" date="2024-02" db="UniProtKB">
        <authorList>
            <consortium name="WormBaseParasite"/>
        </authorList>
    </citation>
    <scope>IDENTIFICATION</scope>
</reference>
<evidence type="ECO:0000256" key="1">
    <source>
        <dbReference type="SAM" id="SignalP"/>
    </source>
</evidence>
<dbReference type="SUPFAM" id="SSF56436">
    <property type="entry name" value="C-type lectin-like"/>
    <property type="match status" value="1"/>
</dbReference>
<keyword evidence="1" id="KW-0732">Signal</keyword>
<sequence length="154" mass="17051">MLHFGALLALLGAATAQCLNGYTLFGNDCFTVKTQALTWAQAEATCRDDGGNLASFHDNLGYWEIEIYAGTARTGQPLYTTTSFSPFNETLKLSSSTPQFYIVLQVEQNNDVNPFVITYSGTDQPLYPIPTQLPRDDPLSTFARTGKNTQKKYF</sequence>
<dbReference type="Proteomes" id="UP000887575">
    <property type="component" value="Unassembled WGS sequence"/>
</dbReference>
<evidence type="ECO:0000313" key="3">
    <source>
        <dbReference type="WBParaSite" id="MBELARI_LOCUS9460"/>
    </source>
</evidence>
<evidence type="ECO:0000313" key="2">
    <source>
        <dbReference type="Proteomes" id="UP000887575"/>
    </source>
</evidence>
<protein>
    <recommendedName>
        <fullName evidence="4">C-type lectin domain-containing protein</fullName>
    </recommendedName>
</protein>
<dbReference type="InterPro" id="IPR016186">
    <property type="entry name" value="C-type_lectin-like/link_sf"/>
</dbReference>
<dbReference type="CDD" id="cd00037">
    <property type="entry name" value="CLECT"/>
    <property type="match status" value="1"/>
</dbReference>
<feature type="signal peptide" evidence="1">
    <location>
        <begin position="1"/>
        <end position="16"/>
    </location>
</feature>
<name>A0AAF3FUA0_9BILA</name>
<keyword evidence="2" id="KW-1185">Reference proteome</keyword>
<organism evidence="2 3">
    <name type="scientific">Mesorhabditis belari</name>
    <dbReference type="NCBI Taxonomy" id="2138241"/>
    <lineage>
        <taxon>Eukaryota</taxon>
        <taxon>Metazoa</taxon>
        <taxon>Ecdysozoa</taxon>
        <taxon>Nematoda</taxon>
        <taxon>Chromadorea</taxon>
        <taxon>Rhabditida</taxon>
        <taxon>Rhabditina</taxon>
        <taxon>Rhabditomorpha</taxon>
        <taxon>Rhabditoidea</taxon>
        <taxon>Rhabditidae</taxon>
        <taxon>Mesorhabditinae</taxon>
        <taxon>Mesorhabditis</taxon>
    </lineage>
</organism>
<feature type="chain" id="PRO_5042136620" description="C-type lectin domain-containing protein" evidence="1">
    <location>
        <begin position="17"/>
        <end position="154"/>
    </location>
</feature>
<accession>A0AAF3FUA0</accession>